<dbReference type="PANTHER" id="PTHR22842">
    <property type="entry name" value="WD40 REPEAT PROTEIN"/>
    <property type="match status" value="1"/>
</dbReference>
<gene>
    <name evidence="10" type="ORF">CAPTEDRAFT_226222</name>
</gene>
<feature type="repeat" description="WD" evidence="8">
    <location>
        <begin position="276"/>
        <end position="317"/>
    </location>
</feature>
<dbReference type="EMBL" id="KB309546">
    <property type="protein sequence ID" value="ELT93971.1"/>
    <property type="molecule type" value="Genomic_DNA"/>
</dbReference>
<sequence>MTILQWNCRGFRANFEELKTLVAQKDATVVCLQEIKLEDSDNCSLNGIDCRAVGGAAVLIKKDTPHQHIPLTTNLQAVAVRVTLHRLLTVCSIYLPPGRSHGDLVELDRLVQQLPPPLLLLGDFNAHNFKPITHEFYKEKWQEQWSSEQENKLYCIQPTLGKWAKSSWEIRREEIVLARARIGHSHLTHGYLLRREMPPVCIPCQTDGNYCLTCGSDKSLKLFNPHTGAQLKSYNGHGYEVLDAQGSCDNSQLCSCGMDKTVILWDVASGSIVRKYRGHAGRVNCVKFNEESTVILSGSIDSTVKVWDTRSRKMEPMQVMDEATDSVNCIQVTDFEILTGSVDGKVRRYDLRNGEMISDYIGKPVTSVCISQDGQCVLTGTLDNTLRLIDKDSGELLNEYTGHKNSNYKIDSSVSSSDTHILSGSEDGHVYVWDFIEAKVVNKLPHKGQVVHSLSYHPKDACLLTASERLLYVWKTKHDEVVA</sequence>
<comment type="subcellular location">
    <subcellularLocation>
        <location evidence="1">Cytoplasm</location>
    </subcellularLocation>
</comment>
<accession>R7TR53</accession>
<comment type="similarity">
    <text evidence="5">Belongs to the WD repeat MORG1 family.</text>
</comment>
<reference evidence="11" key="3">
    <citation type="submission" date="2015-06" db="UniProtKB">
        <authorList>
            <consortium name="EnsemblMetazoa"/>
        </authorList>
    </citation>
    <scope>IDENTIFICATION</scope>
</reference>
<keyword evidence="4" id="KW-0677">Repeat</keyword>
<dbReference type="PROSITE" id="PS50082">
    <property type="entry name" value="WD_REPEATS_2"/>
    <property type="match status" value="3"/>
</dbReference>
<feature type="domain" description="Endonuclease/exonuclease/phosphatase" evidence="9">
    <location>
        <begin position="4"/>
        <end position="136"/>
    </location>
</feature>
<evidence type="ECO:0000256" key="6">
    <source>
        <dbReference type="ARBA" id="ARBA00040453"/>
    </source>
</evidence>
<dbReference type="Proteomes" id="UP000014760">
    <property type="component" value="Unassembled WGS sequence"/>
</dbReference>
<protein>
    <recommendedName>
        <fullName evidence="6">WD repeat domain-containing protein 83</fullName>
    </recommendedName>
    <alternativeName>
        <fullName evidence="7">Mitogen-activated protein kinase organizer 1</fullName>
    </alternativeName>
</protein>
<dbReference type="PROSITE" id="PS50294">
    <property type="entry name" value="WD_REPEATS_REGION"/>
    <property type="match status" value="1"/>
</dbReference>
<dbReference type="GO" id="GO:0071013">
    <property type="term" value="C:catalytic step 2 spliceosome"/>
    <property type="evidence" value="ECO:0007669"/>
    <property type="project" value="TreeGrafter"/>
</dbReference>
<dbReference type="SMART" id="SM00320">
    <property type="entry name" value="WD40"/>
    <property type="match status" value="7"/>
</dbReference>
<keyword evidence="2" id="KW-0963">Cytoplasm</keyword>
<dbReference type="OrthoDB" id="71437at2759"/>
<reference evidence="10 12" key="2">
    <citation type="journal article" date="2013" name="Nature">
        <title>Insights into bilaterian evolution from three spiralian genomes.</title>
        <authorList>
            <person name="Simakov O."/>
            <person name="Marletaz F."/>
            <person name="Cho S.J."/>
            <person name="Edsinger-Gonzales E."/>
            <person name="Havlak P."/>
            <person name="Hellsten U."/>
            <person name="Kuo D.H."/>
            <person name="Larsson T."/>
            <person name="Lv J."/>
            <person name="Arendt D."/>
            <person name="Savage R."/>
            <person name="Osoegawa K."/>
            <person name="de Jong P."/>
            <person name="Grimwood J."/>
            <person name="Chapman J.A."/>
            <person name="Shapiro H."/>
            <person name="Aerts A."/>
            <person name="Otillar R.P."/>
            <person name="Terry A.Y."/>
            <person name="Boore J.L."/>
            <person name="Grigoriev I.V."/>
            <person name="Lindberg D.R."/>
            <person name="Seaver E.C."/>
            <person name="Weisblat D.A."/>
            <person name="Putnam N.H."/>
            <person name="Rokhsar D.S."/>
        </authorList>
    </citation>
    <scope>NUCLEOTIDE SEQUENCE</scope>
    <source>
        <strain evidence="10 12">I ESC-2004</strain>
    </source>
</reference>
<dbReference type="EnsemblMetazoa" id="CapteT226222">
    <property type="protein sequence ID" value="CapteP226222"/>
    <property type="gene ID" value="CapteG226222"/>
</dbReference>
<dbReference type="CDD" id="cd00200">
    <property type="entry name" value="WD40"/>
    <property type="match status" value="1"/>
</dbReference>
<dbReference type="PRINTS" id="PR00320">
    <property type="entry name" value="GPROTEINBRPT"/>
</dbReference>
<evidence type="ECO:0000256" key="2">
    <source>
        <dbReference type="ARBA" id="ARBA00022490"/>
    </source>
</evidence>
<dbReference type="PANTHER" id="PTHR22842:SF3">
    <property type="entry name" value="WD REPEAT DOMAIN-CONTAINING PROTEIN 83"/>
    <property type="match status" value="1"/>
</dbReference>
<evidence type="ECO:0000256" key="4">
    <source>
        <dbReference type="ARBA" id="ARBA00022737"/>
    </source>
</evidence>
<organism evidence="10">
    <name type="scientific">Capitella teleta</name>
    <name type="common">Polychaete worm</name>
    <dbReference type="NCBI Taxonomy" id="283909"/>
    <lineage>
        <taxon>Eukaryota</taxon>
        <taxon>Metazoa</taxon>
        <taxon>Spiralia</taxon>
        <taxon>Lophotrochozoa</taxon>
        <taxon>Annelida</taxon>
        <taxon>Polychaeta</taxon>
        <taxon>Sedentaria</taxon>
        <taxon>Scolecida</taxon>
        <taxon>Capitellidae</taxon>
        <taxon>Capitella</taxon>
    </lineage>
</organism>
<dbReference type="EMBL" id="AMQN01012475">
    <property type="status" value="NOT_ANNOTATED_CDS"/>
    <property type="molecule type" value="Genomic_DNA"/>
</dbReference>
<dbReference type="Gene3D" id="3.60.10.10">
    <property type="entry name" value="Endonuclease/exonuclease/phosphatase"/>
    <property type="match status" value="1"/>
</dbReference>
<dbReference type="InterPro" id="IPR051980">
    <property type="entry name" value="WD_repeat_MORG1"/>
</dbReference>
<evidence type="ECO:0000256" key="8">
    <source>
        <dbReference type="PROSITE-ProRule" id="PRU00221"/>
    </source>
</evidence>
<dbReference type="InterPro" id="IPR001680">
    <property type="entry name" value="WD40_rpt"/>
</dbReference>
<evidence type="ECO:0000256" key="1">
    <source>
        <dbReference type="ARBA" id="ARBA00004496"/>
    </source>
</evidence>
<dbReference type="PROSITE" id="PS00678">
    <property type="entry name" value="WD_REPEATS_1"/>
    <property type="match status" value="2"/>
</dbReference>
<dbReference type="FunCoup" id="R7TR53">
    <property type="interactions" value="651"/>
</dbReference>
<dbReference type="Pfam" id="PF00400">
    <property type="entry name" value="WD40"/>
    <property type="match status" value="5"/>
</dbReference>
<keyword evidence="3 8" id="KW-0853">WD repeat</keyword>
<dbReference type="FunFam" id="2.130.10.10:FF:000273">
    <property type="entry name" value="WD repeat domain-containing protein 83"/>
    <property type="match status" value="1"/>
</dbReference>
<dbReference type="InterPro" id="IPR036322">
    <property type="entry name" value="WD40_repeat_dom_sf"/>
</dbReference>
<evidence type="ECO:0000256" key="3">
    <source>
        <dbReference type="ARBA" id="ARBA00022574"/>
    </source>
</evidence>
<dbReference type="Pfam" id="PF03372">
    <property type="entry name" value="Exo_endo_phos"/>
    <property type="match status" value="1"/>
</dbReference>
<dbReference type="STRING" id="283909.R7TR53"/>
<dbReference type="SUPFAM" id="SSF50978">
    <property type="entry name" value="WD40 repeat-like"/>
    <property type="match status" value="1"/>
</dbReference>
<evidence type="ECO:0000259" key="9">
    <source>
        <dbReference type="Pfam" id="PF03372"/>
    </source>
</evidence>
<dbReference type="HOGENOM" id="CLU_565309_0_0_1"/>
<dbReference type="InterPro" id="IPR036691">
    <property type="entry name" value="Endo/exonu/phosph_ase_sf"/>
</dbReference>
<dbReference type="InterPro" id="IPR005135">
    <property type="entry name" value="Endo/exonuclease/phosphatase"/>
</dbReference>
<dbReference type="InterPro" id="IPR015943">
    <property type="entry name" value="WD40/YVTN_repeat-like_dom_sf"/>
</dbReference>
<dbReference type="GO" id="GO:0003824">
    <property type="term" value="F:catalytic activity"/>
    <property type="evidence" value="ECO:0007669"/>
    <property type="project" value="InterPro"/>
</dbReference>
<dbReference type="InterPro" id="IPR019775">
    <property type="entry name" value="WD40_repeat_CS"/>
</dbReference>
<dbReference type="SUPFAM" id="SSF56219">
    <property type="entry name" value="DNase I-like"/>
    <property type="match status" value="1"/>
</dbReference>
<evidence type="ECO:0000256" key="7">
    <source>
        <dbReference type="ARBA" id="ARBA00042222"/>
    </source>
</evidence>
<dbReference type="GO" id="GO:0005737">
    <property type="term" value="C:cytoplasm"/>
    <property type="evidence" value="ECO:0007669"/>
    <property type="project" value="UniProtKB-SubCell"/>
</dbReference>
<reference evidence="12" key="1">
    <citation type="submission" date="2012-12" db="EMBL/GenBank/DDBJ databases">
        <authorList>
            <person name="Hellsten U."/>
            <person name="Grimwood J."/>
            <person name="Chapman J.A."/>
            <person name="Shapiro H."/>
            <person name="Aerts A."/>
            <person name="Otillar R.P."/>
            <person name="Terry A.Y."/>
            <person name="Boore J.L."/>
            <person name="Simakov O."/>
            <person name="Marletaz F."/>
            <person name="Cho S.-J."/>
            <person name="Edsinger-Gonzales E."/>
            <person name="Havlak P."/>
            <person name="Kuo D.-H."/>
            <person name="Larsson T."/>
            <person name="Lv J."/>
            <person name="Arendt D."/>
            <person name="Savage R."/>
            <person name="Osoegawa K."/>
            <person name="de Jong P."/>
            <person name="Lindberg D.R."/>
            <person name="Seaver E.C."/>
            <person name="Weisblat D.A."/>
            <person name="Putnam N.H."/>
            <person name="Grigoriev I.V."/>
            <person name="Rokhsar D.S."/>
        </authorList>
    </citation>
    <scope>NUCLEOTIDE SEQUENCE</scope>
    <source>
        <strain evidence="12">I ESC-2004</strain>
    </source>
</reference>
<name>R7TR53_CAPTE</name>
<evidence type="ECO:0000256" key="5">
    <source>
        <dbReference type="ARBA" id="ARBA00038145"/>
    </source>
</evidence>
<evidence type="ECO:0000313" key="10">
    <source>
        <dbReference type="EMBL" id="ELT93971.1"/>
    </source>
</evidence>
<keyword evidence="12" id="KW-1185">Reference proteome</keyword>
<feature type="repeat" description="WD" evidence="8">
    <location>
        <begin position="234"/>
        <end position="275"/>
    </location>
</feature>
<dbReference type="Gene3D" id="2.130.10.10">
    <property type="entry name" value="YVTN repeat-like/Quinoprotein amine dehydrogenase"/>
    <property type="match status" value="1"/>
</dbReference>
<evidence type="ECO:0000313" key="12">
    <source>
        <dbReference type="Proteomes" id="UP000014760"/>
    </source>
</evidence>
<dbReference type="GO" id="GO:0000398">
    <property type="term" value="P:mRNA splicing, via spliceosome"/>
    <property type="evidence" value="ECO:0007669"/>
    <property type="project" value="TreeGrafter"/>
</dbReference>
<proteinExistence type="inferred from homology"/>
<dbReference type="InterPro" id="IPR020472">
    <property type="entry name" value="WD40_PAC1"/>
</dbReference>
<feature type="repeat" description="WD" evidence="8">
    <location>
        <begin position="400"/>
        <end position="443"/>
    </location>
</feature>
<dbReference type="AlphaFoldDB" id="R7TR53"/>
<evidence type="ECO:0000313" key="11">
    <source>
        <dbReference type="EnsemblMetazoa" id="CapteP226222"/>
    </source>
</evidence>